<comment type="caution">
    <text evidence="2">The sequence shown here is derived from an EMBL/GenBank/DDBJ whole genome shotgun (WGS) entry which is preliminary data.</text>
</comment>
<evidence type="ECO:0000256" key="1">
    <source>
        <dbReference type="SAM" id="MobiDB-lite"/>
    </source>
</evidence>
<dbReference type="EMBL" id="JANVFS010000005">
    <property type="protein sequence ID" value="KAJ4491997.1"/>
    <property type="molecule type" value="Genomic_DNA"/>
</dbReference>
<sequence length="630" mass="71265">MPECGVYASFHREIQSKQNEHGESGLPASNPFEHGYFVVHPECCALPTGQRQNVRLHQVQDGDPDFLPLPTAQKQSECDKKGVCTACQPPTQTALDTGLVEKSSDLRKSYKSQGLTSRLTAAQIVNKLNIRGQLFSALRGKEITIGIGDYLIRISFATEAHCFWILTEKYRTIISCPTVSRGATGKAFPVPDELLVNCPQRSQVNPLLATIPAAFVRPKWTLLFLDHQCFITFHIMRLQHPCSELDFIPSSPLWHRFWSRNHGPVYSSQPQETENVLEQFRREMSNSHSMSPIWSVMKERQDIFNGFGAQESCDTLFLALIHPLMPARFVCSSKETWTRFRSTVIEQHMFRIQRILHPDMLGVSPLAYLSKESDPFKMNKHAHEAYAATIPCYRKKTVLLSSSQLDFAHKLGLFDKDGVLGEDGIAQVPATSFPPASSEIKDVPSTPRSGYQSCKLPNYIHRFNIGSRFQHVYSPFFCRLPESWFGYNELWGGVIDFKHCVNETTLGPYSFKVFVDCAWSKEHIEVGGGETVLIGRRPILKDGTGNSKRPKKGQIPSGKEKSRVVQKNRMWHLNYGTVENQEWNDEDIVGESELLEAEMEGEDHSGAIGTSGPIRPLRSQRLLRKDHNPY</sequence>
<evidence type="ECO:0000313" key="3">
    <source>
        <dbReference type="Proteomes" id="UP001150238"/>
    </source>
</evidence>
<feature type="region of interest" description="Disordered" evidence="1">
    <location>
        <begin position="539"/>
        <end position="562"/>
    </location>
</feature>
<reference evidence="2" key="1">
    <citation type="submission" date="2022-08" db="EMBL/GenBank/DDBJ databases">
        <authorList>
            <consortium name="DOE Joint Genome Institute"/>
            <person name="Min B."/>
            <person name="Riley R."/>
            <person name="Sierra-Patev S."/>
            <person name="Naranjo-Ortiz M."/>
            <person name="Looney B."/>
            <person name="Konkel Z."/>
            <person name="Slot J.C."/>
            <person name="Sakamoto Y."/>
            <person name="Steenwyk J.L."/>
            <person name="Rokas A."/>
            <person name="Carro J."/>
            <person name="Camarero S."/>
            <person name="Ferreira P."/>
            <person name="Molpeceres G."/>
            <person name="Ruiz-Duenas F.J."/>
            <person name="Serrano A."/>
            <person name="Henrissat B."/>
            <person name="Drula E."/>
            <person name="Hughes K.W."/>
            <person name="Mata J.L."/>
            <person name="Ishikawa N.K."/>
            <person name="Vargas-Isla R."/>
            <person name="Ushijima S."/>
            <person name="Smith C.A."/>
            <person name="Ahrendt S."/>
            <person name="Andreopoulos W."/>
            <person name="He G."/>
            <person name="Labutti K."/>
            <person name="Lipzen A."/>
            <person name="Ng V."/>
            <person name="Sandor L."/>
            <person name="Barry K."/>
            <person name="Martinez A.T."/>
            <person name="Xiao Y."/>
            <person name="Gibbons J.G."/>
            <person name="Terashima K."/>
            <person name="Hibbett D.S."/>
            <person name="Grigoriev I.V."/>
        </authorList>
    </citation>
    <scope>NUCLEOTIDE SEQUENCE</scope>
    <source>
        <strain evidence="2">Sp2 HRB7682 ss15</strain>
    </source>
</reference>
<organism evidence="2 3">
    <name type="scientific">Lentinula lateritia</name>
    <dbReference type="NCBI Taxonomy" id="40482"/>
    <lineage>
        <taxon>Eukaryota</taxon>
        <taxon>Fungi</taxon>
        <taxon>Dikarya</taxon>
        <taxon>Basidiomycota</taxon>
        <taxon>Agaricomycotina</taxon>
        <taxon>Agaricomycetes</taxon>
        <taxon>Agaricomycetidae</taxon>
        <taxon>Agaricales</taxon>
        <taxon>Marasmiineae</taxon>
        <taxon>Omphalotaceae</taxon>
        <taxon>Lentinula</taxon>
    </lineage>
</organism>
<gene>
    <name evidence="2" type="ORF">C8J55DRAFT_251840</name>
</gene>
<proteinExistence type="predicted"/>
<feature type="region of interest" description="Disordered" evidence="1">
    <location>
        <begin position="597"/>
        <end position="630"/>
    </location>
</feature>
<reference evidence="2" key="2">
    <citation type="journal article" date="2023" name="Proc. Natl. Acad. Sci. U.S.A.">
        <title>A global phylogenomic analysis of the shiitake genus Lentinula.</title>
        <authorList>
            <person name="Sierra-Patev S."/>
            <person name="Min B."/>
            <person name="Naranjo-Ortiz M."/>
            <person name="Looney B."/>
            <person name="Konkel Z."/>
            <person name="Slot J.C."/>
            <person name="Sakamoto Y."/>
            <person name="Steenwyk J.L."/>
            <person name="Rokas A."/>
            <person name="Carro J."/>
            <person name="Camarero S."/>
            <person name="Ferreira P."/>
            <person name="Molpeceres G."/>
            <person name="Ruiz-Duenas F.J."/>
            <person name="Serrano A."/>
            <person name="Henrissat B."/>
            <person name="Drula E."/>
            <person name="Hughes K.W."/>
            <person name="Mata J.L."/>
            <person name="Ishikawa N.K."/>
            <person name="Vargas-Isla R."/>
            <person name="Ushijima S."/>
            <person name="Smith C.A."/>
            <person name="Donoghue J."/>
            <person name="Ahrendt S."/>
            <person name="Andreopoulos W."/>
            <person name="He G."/>
            <person name="LaButti K."/>
            <person name="Lipzen A."/>
            <person name="Ng V."/>
            <person name="Riley R."/>
            <person name="Sandor L."/>
            <person name="Barry K."/>
            <person name="Martinez A.T."/>
            <person name="Xiao Y."/>
            <person name="Gibbons J.G."/>
            <person name="Terashima K."/>
            <person name="Grigoriev I.V."/>
            <person name="Hibbett D."/>
        </authorList>
    </citation>
    <scope>NUCLEOTIDE SEQUENCE</scope>
    <source>
        <strain evidence="2">Sp2 HRB7682 ss15</strain>
    </source>
</reference>
<dbReference type="AlphaFoldDB" id="A0A9W9AXI1"/>
<dbReference type="Proteomes" id="UP001150238">
    <property type="component" value="Unassembled WGS sequence"/>
</dbReference>
<evidence type="ECO:0000313" key="2">
    <source>
        <dbReference type="EMBL" id="KAJ4491997.1"/>
    </source>
</evidence>
<name>A0A9W9AXI1_9AGAR</name>
<protein>
    <submittedName>
        <fullName evidence="2">Uncharacterized protein</fullName>
    </submittedName>
</protein>
<accession>A0A9W9AXI1</accession>